<gene>
    <name evidence="2" type="ORF">Clacol_004228</name>
</gene>
<protein>
    <recommendedName>
        <fullName evidence="1">Carboxylesterase type B domain-containing protein</fullName>
    </recommendedName>
</protein>
<dbReference type="SUPFAM" id="SSF53474">
    <property type="entry name" value="alpha/beta-Hydrolases"/>
    <property type="match status" value="1"/>
</dbReference>
<sequence>MPRRFGLPQPPPTFSNIQSATAFGAACPQQPFQLSLPSDTMTPSKRQSSLKESEDCLFINVLRPTGTRANAGLPILFWIFGGGFEIGDTSLNDGTTLVSRSIQLNEPIIYISANYRLNGKSHDLPPL</sequence>
<dbReference type="PANTHER" id="PTHR11559">
    <property type="entry name" value="CARBOXYLESTERASE"/>
    <property type="match status" value="1"/>
</dbReference>
<accession>A0AAV5A8Z2</accession>
<proteinExistence type="predicted"/>
<name>A0AAV5A8Z2_9AGAM</name>
<dbReference type="Pfam" id="PF00135">
    <property type="entry name" value="COesterase"/>
    <property type="match status" value="1"/>
</dbReference>
<dbReference type="PROSITE" id="PS51257">
    <property type="entry name" value="PROKAR_LIPOPROTEIN"/>
    <property type="match status" value="1"/>
</dbReference>
<reference evidence="2" key="1">
    <citation type="submission" date="2021-10" db="EMBL/GenBank/DDBJ databases">
        <title>De novo Genome Assembly of Clathrus columnatus (Basidiomycota, Fungi) Using Illumina and Nanopore Sequence Data.</title>
        <authorList>
            <person name="Ogiso-Tanaka E."/>
            <person name="Itagaki H."/>
            <person name="Hosoya T."/>
            <person name="Hosaka K."/>
        </authorList>
    </citation>
    <scope>NUCLEOTIDE SEQUENCE</scope>
    <source>
        <strain evidence="2">MO-923</strain>
    </source>
</reference>
<dbReference type="InterPro" id="IPR029058">
    <property type="entry name" value="AB_hydrolase_fold"/>
</dbReference>
<keyword evidence="3" id="KW-1185">Reference proteome</keyword>
<evidence type="ECO:0000313" key="3">
    <source>
        <dbReference type="Proteomes" id="UP001050691"/>
    </source>
</evidence>
<comment type="caution">
    <text evidence="2">The sequence shown here is derived from an EMBL/GenBank/DDBJ whole genome shotgun (WGS) entry which is preliminary data.</text>
</comment>
<dbReference type="InterPro" id="IPR019819">
    <property type="entry name" value="Carboxylesterase_B_CS"/>
</dbReference>
<feature type="domain" description="Carboxylesterase type B" evidence="1">
    <location>
        <begin position="3"/>
        <end position="118"/>
    </location>
</feature>
<evidence type="ECO:0000259" key="1">
    <source>
        <dbReference type="Pfam" id="PF00135"/>
    </source>
</evidence>
<dbReference type="InterPro" id="IPR002018">
    <property type="entry name" value="CarbesteraseB"/>
</dbReference>
<dbReference type="InterPro" id="IPR050309">
    <property type="entry name" value="Type-B_Carboxylest/Lipase"/>
</dbReference>
<organism evidence="2 3">
    <name type="scientific">Clathrus columnatus</name>
    <dbReference type="NCBI Taxonomy" id="1419009"/>
    <lineage>
        <taxon>Eukaryota</taxon>
        <taxon>Fungi</taxon>
        <taxon>Dikarya</taxon>
        <taxon>Basidiomycota</taxon>
        <taxon>Agaricomycotina</taxon>
        <taxon>Agaricomycetes</taxon>
        <taxon>Phallomycetidae</taxon>
        <taxon>Phallales</taxon>
        <taxon>Clathraceae</taxon>
        <taxon>Clathrus</taxon>
    </lineage>
</organism>
<dbReference type="Gene3D" id="3.40.50.1820">
    <property type="entry name" value="alpha/beta hydrolase"/>
    <property type="match status" value="1"/>
</dbReference>
<evidence type="ECO:0000313" key="2">
    <source>
        <dbReference type="EMBL" id="GJJ10002.1"/>
    </source>
</evidence>
<dbReference type="Proteomes" id="UP001050691">
    <property type="component" value="Unassembled WGS sequence"/>
</dbReference>
<dbReference type="AlphaFoldDB" id="A0AAV5A8Z2"/>
<dbReference type="PROSITE" id="PS00941">
    <property type="entry name" value="CARBOXYLESTERASE_B_2"/>
    <property type="match status" value="1"/>
</dbReference>
<dbReference type="EMBL" id="BPWL01000004">
    <property type="protein sequence ID" value="GJJ10002.1"/>
    <property type="molecule type" value="Genomic_DNA"/>
</dbReference>